<evidence type="ECO:0000256" key="1">
    <source>
        <dbReference type="SAM" id="MobiDB-lite"/>
    </source>
</evidence>
<keyword evidence="5" id="KW-1185">Reference proteome</keyword>
<feature type="transmembrane region" description="Helical" evidence="2">
    <location>
        <begin position="313"/>
        <end position="333"/>
    </location>
</feature>
<proteinExistence type="predicted"/>
<keyword evidence="2" id="KW-0472">Membrane</keyword>
<organism evidence="4 5">
    <name type="scientific">Amycolatopsis suaedae</name>
    <dbReference type="NCBI Taxonomy" id="2510978"/>
    <lineage>
        <taxon>Bacteria</taxon>
        <taxon>Bacillati</taxon>
        <taxon>Actinomycetota</taxon>
        <taxon>Actinomycetes</taxon>
        <taxon>Pseudonocardiales</taxon>
        <taxon>Pseudonocardiaceae</taxon>
        <taxon>Amycolatopsis</taxon>
    </lineage>
</organism>
<gene>
    <name evidence="4" type="ORF">EWH70_29025</name>
</gene>
<keyword evidence="2" id="KW-0812">Transmembrane</keyword>
<keyword evidence="3" id="KW-0732">Signal</keyword>
<comment type="caution">
    <text evidence="4">The sequence shown here is derived from an EMBL/GenBank/DDBJ whole genome shotgun (WGS) entry which is preliminary data.</text>
</comment>
<evidence type="ECO:0000313" key="5">
    <source>
        <dbReference type="Proteomes" id="UP000292003"/>
    </source>
</evidence>
<name>A0A4Q7J0T9_9PSEU</name>
<evidence type="ECO:0000256" key="3">
    <source>
        <dbReference type="SAM" id="SignalP"/>
    </source>
</evidence>
<feature type="compositionally biased region" description="Polar residues" evidence="1">
    <location>
        <begin position="57"/>
        <end position="75"/>
    </location>
</feature>
<feature type="chain" id="PRO_5020669760" description="LPXTG cell wall anchor domain-containing protein" evidence="3">
    <location>
        <begin position="25"/>
        <end position="340"/>
    </location>
</feature>
<feature type="signal peptide" evidence="3">
    <location>
        <begin position="1"/>
        <end position="24"/>
    </location>
</feature>
<dbReference type="RefSeq" id="WP_130478736.1">
    <property type="nucleotide sequence ID" value="NZ_SFCC01000017.1"/>
</dbReference>
<evidence type="ECO:0000256" key="2">
    <source>
        <dbReference type="SAM" id="Phobius"/>
    </source>
</evidence>
<evidence type="ECO:0000313" key="4">
    <source>
        <dbReference type="EMBL" id="RZQ60348.1"/>
    </source>
</evidence>
<dbReference type="OrthoDB" id="3595877at2"/>
<sequence>MTTRLLAAAAVSVTALLALPGASAAQTPVDERTGPVSFANAIAVRVGEGPQAGTVITETQKSPTTPGQSRLTPSRNLVPRDAGERKALGENYLVHLGQFAAPGPYPDGVGSRAHAVTAALRQDTVPAAVAETNYALQDQAIGGDRPIDNTVLAMQRARTSVECARPGALTASSTVDRLWVRTDTGLDQVSVPEGSTPLSLKGLPFGPPTAVPGIDKDKTTSDLTIRRVTRFDELLRQDQWRAGDATAVGGWLVEIVSHVVRGDGQTADVKTRMVLGGVSCSVPKNFSGAAAPPAKPKVPTKVPAGTDPGGDDLLGYGLLGTGAVLGVAAVAVLRRRRPPA</sequence>
<keyword evidence="2" id="KW-1133">Transmembrane helix</keyword>
<dbReference type="AlphaFoldDB" id="A0A4Q7J0T9"/>
<reference evidence="4 5" key="1">
    <citation type="submission" date="2019-02" db="EMBL/GenBank/DDBJ databases">
        <title>Draft genome sequence of Amycolatopsis sp. 8-3EHSu isolated from roots of Suaeda maritima.</title>
        <authorList>
            <person name="Duangmal K."/>
            <person name="Chantavorakit T."/>
        </authorList>
    </citation>
    <scope>NUCLEOTIDE SEQUENCE [LARGE SCALE GENOMIC DNA]</scope>
    <source>
        <strain evidence="4 5">8-3EHSu</strain>
    </source>
</reference>
<accession>A0A4Q7J0T9</accession>
<feature type="region of interest" description="Disordered" evidence="1">
    <location>
        <begin position="57"/>
        <end position="80"/>
    </location>
</feature>
<protein>
    <recommendedName>
        <fullName evidence="6">LPXTG cell wall anchor domain-containing protein</fullName>
    </recommendedName>
</protein>
<feature type="region of interest" description="Disordered" evidence="1">
    <location>
        <begin position="190"/>
        <end position="217"/>
    </location>
</feature>
<dbReference type="Proteomes" id="UP000292003">
    <property type="component" value="Unassembled WGS sequence"/>
</dbReference>
<dbReference type="EMBL" id="SFCC01000017">
    <property type="protein sequence ID" value="RZQ60348.1"/>
    <property type="molecule type" value="Genomic_DNA"/>
</dbReference>
<evidence type="ECO:0008006" key="6">
    <source>
        <dbReference type="Google" id="ProtNLM"/>
    </source>
</evidence>